<name>A0A6B0RLV9_9CETA</name>
<dbReference type="PRINTS" id="PR00255">
    <property type="entry name" value="NATPEPTIDER"/>
</dbReference>
<keyword evidence="7" id="KW-1015">Disulfide bond</keyword>
<feature type="chain" id="PRO_5025584088" description="Atrial natriuretic peptide receptor 3" evidence="15">
    <location>
        <begin position="19"/>
        <end position="661"/>
    </location>
</feature>
<evidence type="ECO:0000256" key="12">
    <source>
        <dbReference type="ARBA" id="ARBA00075414"/>
    </source>
</evidence>
<evidence type="ECO:0000256" key="15">
    <source>
        <dbReference type="SAM" id="SignalP"/>
    </source>
</evidence>
<keyword evidence="3" id="KW-0812">Transmembrane</keyword>
<dbReference type="FunFam" id="3.40.50.2300:FF:000147">
    <property type="entry name" value="Atrial natriuretic peptide receptor 3"/>
    <property type="match status" value="1"/>
</dbReference>
<evidence type="ECO:0000256" key="5">
    <source>
        <dbReference type="ARBA" id="ARBA00022989"/>
    </source>
</evidence>
<evidence type="ECO:0000256" key="11">
    <source>
        <dbReference type="ARBA" id="ARBA00073408"/>
    </source>
</evidence>
<feature type="domain" description="Receptor ligand binding region" evidence="16">
    <location>
        <begin position="68"/>
        <end position="419"/>
    </location>
</feature>
<evidence type="ECO:0000313" key="18">
    <source>
        <dbReference type="Proteomes" id="UP000322234"/>
    </source>
</evidence>
<dbReference type="EMBL" id="VBQZ03000068">
    <property type="protein sequence ID" value="MXQ91179.1"/>
    <property type="molecule type" value="Genomic_DNA"/>
</dbReference>
<evidence type="ECO:0000256" key="4">
    <source>
        <dbReference type="ARBA" id="ARBA00022729"/>
    </source>
</evidence>
<evidence type="ECO:0000256" key="14">
    <source>
        <dbReference type="ARBA" id="ARBA00093424"/>
    </source>
</evidence>
<dbReference type="PANTHER" id="PTHR44755">
    <property type="entry name" value="NATRIURETIC PEPTIDE RECEPTOR 3-RELATED"/>
    <property type="match status" value="1"/>
</dbReference>
<dbReference type="FunFam" id="3.40.50.2300:FF:000246">
    <property type="entry name" value="Atrial natriuretic peptide receptor 3"/>
    <property type="match status" value="1"/>
</dbReference>
<evidence type="ECO:0000256" key="9">
    <source>
        <dbReference type="ARBA" id="ARBA00023180"/>
    </source>
</evidence>
<evidence type="ECO:0000256" key="8">
    <source>
        <dbReference type="ARBA" id="ARBA00023170"/>
    </source>
</evidence>
<dbReference type="Proteomes" id="UP000322234">
    <property type="component" value="Unassembled WGS sequence"/>
</dbReference>
<keyword evidence="6" id="KW-0472">Membrane</keyword>
<keyword evidence="2" id="KW-1003">Cell membrane</keyword>
<dbReference type="GO" id="GO:0017046">
    <property type="term" value="F:peptide hormone binding"/>
    <property type="evidence" value="ECO:0007669"/>
    <property type="project" value="TreeGrafter"/>
</dbReference>
<comment type="caution">
    <text evidence="17">The sequence shown here is derived from an EMBL/GenBank/DDBJ whole genome shotgun (WGS) entry which is preliminary data.</text>
</comment>
<feature type="signal peptide" evidence="15">
    <location>
        <begin position="1"/>
        <end position="18"/>
    </location>
</feature>
<evidence type="ECO:0000256" key="3">
    <source>
        <dbReference type="ARBA" id="ARBA00022692"/>
    </source>
</evidence>
<protein>
    <recommendedName>
        <fullName evidence="11">Atrial natriuretic peptide receptor 3</fullName>
    </recommendedName>
    <alternativeName>
        <fullName evidence="13">Atrial natriuretic peptide clearance receptor</fullName>
    </alternativeName>
    <alternativeName>
        <fullName evidence="12">Atrial natriuretic peptide receptor type C</fullName>
    </alternativeName>
</protein>
<keyword evidence="18" id="KW-1185">Reference proteome</keyword>
<evidence type="ECO:0000256" key="6">
    <source>
        <dbReference type="ARBA" id="ARBA00023136"/>
    </source>
</evidence>
<organism evidence="17 18">
    <name type="scientific">Bos mutus</name>
    <name type="common">wild yak</name>
    <dbReference type="NCBI Taxonomy" id="72004"/>
    <lineage>
        <taxon>Eukaryota</taxon>
        <taxon>Metazoa</taxon>
        <taxon>Chordata</taxon>
        <taxon>Craniata</taxon>
        <taxon>Vertebrata</taxon>
        <taxon>Euteleostomi</taxon>
        <taxon>Mammalia</taxon>
        <taxon>Eutheria</taxon>
        <taxon>Laurasiatheria</taxon>
        <taxon>Artiodactyla</taxon>
        <taxon>Ruminantia</taxon>
        <taxon>Pecora</taxon>
        <taxon>Bovidae</taxon>
        <taxon>Bovinae</taxon>
        <taxon>Bos</taxon>
    </lineage>
</organism>
<dbReference type="AlphaFoldDB" id="A0A6B0RLV9"/>
<reference evidence="17" key="1">
    <citation type="submission" date="2019-10" db="EMBL/GenBank/DDBJ databases">
        <title>The sequence and de novo assembly of the wild yak genome.</title>
        <authorList>
            <person name="Liu Y."/>
        </authorList>
    </citation>
    <scope>NUCLEOTIDE SEQUENCE [LARGE SCALE GENOMIC DNA]</scope>
    <source>
        <strain evidence="17">WY2019</strain>
    </source>
</reference>
<dbReference type="PROSITE" id="PS00458">
    <property type="entry name" value="ANF_RECEPTORS"/>
    <property type="match status" value="1"/>
</dbReference>
<dbReference type="InterPro" id="IPR001170">
    <property type="entry name" value="ANPR/GUC"/>
</dbReference>
<comment type="function">
    <text evidence="14">Receptor for the natriuretic peptide hormones, binding with similar affinities atrial natriuretic peptide NPPA/ANP, brain natriuretic peptide NPPB/BNP, and C-type natriuretic peptide NPPC/CNP. May function as a clearance receptor for NPPA, NPPB and NPPC, regulating their local concentrations and effects. Acts as a regulator of osteoblast differentiation and bone growth by binding to its ligand osteocrin, thereby preventing binding between NPR3/NPR-C and natriuretic peptides, leading to increase cGMP production.</text>
</comment>
<dbReference type="SUPFAM" id="SSF53822">
    <property type="entry name" value="Periplasmic binding protein-like I"/>
    <property type="match status" value="1"/>
</dbReference>
<dbReference type="GO" id="GO:0016941">
    <property type="term" value="F:natriuretic peptide receptor activity"/>
    <property type="evidence" value="ECO:0007669"/>
    <property type="project" value="TreeGrafter"/>
</dbReference>
<accession>A0A6B0RLV9</accession>
<dbReference type="Gene3D" id="3.40.50.2300">
    <property type="match status" value="2"/>
</dbReference>
<evidence type="ECO:0000259" key="16">
    <source>
        <dbReference type="Pfam" id="PF01094"/>
    </source>
</evidence>
<evidence type="ECO:0000256" key="1">
    <source>
        <dbReference type="ARBA" id="ARBA00004251"/>
    </source>
</evidence>
<dbReference type="CDD" id="cd06386">
    <property type="entry name" value="PBP1_NPR_C"/>
    <property type="match status" value="1"/>
</dbReference>
<comment type="similarity">
    <text evidence="10">Belongs to the ANF receptor family.</text>
</comment>
<keyword evidence="5" id="KW-1133">Transmembrane helix</keyword>
<evidence type="ECO:0000256" key="13">
    <source>
        <dbReference type="ARBA" id="ARBA00077302"/>
    </source>
</evidence>
<evidence type="ECO:0000256" key="2">
    <source>
        <dbReference type="ARBA" id="ARBA00022475"/>
    </source>
</evidence>
<comment type="subcellular location">
    <subcellularLocation>
        <location evidence="1">Cell membrane</location>
        <topology evidence="1">Single-pass type I membrane protein</topology>
    </subcellularLocation>
</comment>
<dbReference type="InterPro" id="IPR028082">
    <property type="entry name" value="Peripla_BP_I"/>
</dbReference>
<evidence type="ECO:0000256" key="10">
    <source>
        <dbReference type="ARBA" id="ARBA00061314"/>
    </source>
</evidence>
<keyword evidence="9" id="KW-0325">Glycoprotein</keyword>
<keyword evidence="8" id="KW-0675">Receptor</keyword>
<dbReference type="Pfam" id="PF01094">
    <property type="entry name" value="ANF_receptor"/>
    <property type="match status" value="1"/>
</dbReference>
<evidence type="ECO:0000256" key="7">
    <source>
        <dbReference type="ARBA" id="ARBA00023157"/>
    </source>
</evidence>
<dbReference type="PANTHER" id="PTHR44755:SF1">
    <property type="entry name" value="ATRIAL NATRIURETIC PEPTIDE RECEPTOR 3"/>
    <property type="match status" value="1"/>
</dbReference>
<gene>
    <name evidence="17" type="ORF">E5288_WYG006823</name>
</gene>
<dbReference type="InterPro" id="IPR001828">
    <property type="entry name" value="ANF_lig-bd_rcpt"/>
</dbReference>
<dbReference type="GO" id="GO:0007165">
    <property type="term" value="P:signal transduction"/>
    <property type="evidence" value="ECO:0007669"/>
    <property type="project" value="TreeGrafter"/>
</dbReference>
<dbReference type="InterPro" id="IPR052612">
    <property type="entry name" value="ANP_Clearance_Receptor"/>
</dbReference>
<dbReference type="GO" id="GO:0005886">
    <property type="term" value="C:plasma membrane"/>
    <property type="evidence" value="ECO:0007669"/>
    <property type="project" value="UniProtKB-SubCell"/>
</dbReference>
<evidence type="ECO:0000313" key="17">
    <source>
        <dbReference type="EMBL" id="MXQ91179.1"/>
    </source>
</evidence>
<proteinExistence type="inferred from homology"/>
<keyword evidence="4 15" id="KW-0732">Signal</keyword>
<sequence>MPSLLVLTFSACVLLGWALLADCTGGSGSGGAGPGRGRREREALPPQKIEVLVLLPQDDSYLFSLARVRPAIEYALRSVEGNATGRRLLPAGTRFQVAYEDSDCGNRALFSLVDRVAAARGAKPDLILGPVCEYAAAPVARLASHWDLPMLSAGALAAGFQHKDTEYSHLTRVAPSYAKMGEMMLALFRHHQWSRAVLVYSDDKLERNCFFTLEGVHEVFQEEGLHTSAYNFDETKDLDLEDIVRHIQASERVVIMCASSDTIRGIMLAAHRHGMTSGDYAFFNIELFNSSFYGDGSWKRGDKHDFEAKQAYSSLQTITLLRTVKPEFEKFSMEVKSSVEKQGLSEEDYVNMFVEGFHDAILLYVLALREVLRAGYSKKDGGKIIQQTWNRTFEGIAGQVSIDANGDRYGDFSVIAMTDTEAGTQEVIGDYFGKEGRFEMRPNVKYPWGPLKLRIDETRMVEHTNSSPCKAYEDSWSRPPGVYIWVLTLVAHITCVTTVLSSWGCCEDFKPKHALRFPIVPQYFGMTIIYSLRCQRGSPSEHTATLGTLALLFRLTRSHDSGLIIERCLLLEVENMKRILTPSLRVGLKRNYSIIRHEICPRASTVVCEDFSSKNRRGLRVQGSTEGCTVASCQTESSRCLAQLHTQVSLEKSLQLQTFQF</sequence>